<evidence type="ECO:0000256" key="2">
    <source>
        <dbReference type="ARBA" id="ARBA00022980"/>
    </source>
</evidence>
<accession>A0A5C1H7W1</accession>
<dbReference type="GO" id="GO:1990904">
    <property type="term" value="C:ribonucleoprotein complex"/>
    <property type="evidence" value="ECO:0007669"/>
    <property type="project" value="UniProtKB-KW"/>
</dbReference>
<keyword evidence="3" id="KW-0687">Ribonucleoprotein</keyword>
<reference evidence="4" key="1">
    <citation type="journal article" date="2019" name="Genome Biol. Evol.">
        <title>Nephromyces represents a diverse and novel lineage of the Apicomplexa that has retained apicoplasts.</title>
        <authorList>
            <person name="Munoz-Gomez S.A."/>
            <person name="Durnin K."/>
            <person name="Eme L."/>
            <person name="Paight C."/>
            <person name="Lane C.E."/>
            <person name="Saffo M.B."/>
            <person name="Slamovits C.H."/>
        </authorList>
    </citation>
    <scope>NUCLEOTIDE SEQUENCE</scope>
    <source>
        <strain evidence="4">461</strain>
    </source>
</reference>
<protein>
    <submittedName>
        <fullName evidence="4">30S ribosomal protein S8</fullName>
    </submittedName>
</protein>
<sequence>MNLVFELLNNLKNNHLSIKNFIYIKATVIKYKIWKFLELKHYIKKVYWIKINNKQYLLINIRKNFTNIKFLNFPIKYKNIFELFFKFKGLFIINTSKGILTIYNAYKLKIGGLLICYIL</sequence>
<dbReference type="InterPro" id="IPR000630">
    <property type="entry name" value="Ribosomal_uS8"/>
</dbReference>
<dbReference type="Gene3D" id="3.30.1490.10">
    <property type="match status" value="1"/>
</dbReference>
<dbReference type="SUPFAM" id="SSF56047">
    <property type="entry name" value="Ribosomal protein S8"/>
    <property type="match status" value="1"/>
</dbReference>
<dbReference type="EMBL" id="MK573203">
    <property type="protein sequence ID" value="QEM01687.1"/>
    <property type="molecule type" value="Genomic_DNA"/>
</dbReference>
<proteinExistence type="inferred from homology"/>
<dbReference type="GO" id="GO:0003735">
    <property type="term" value="F:structural constituent of ribosome"/>
    <property type="evidence" value="ECO:0007669"/>
    <property type="project" value="InterPro"/>
</dbReference>
<dbReference type="GO" id="GO:0006412">
    <property type="term" value="P:translation"/>
    <property type="evidence" value="ECO:0007669"/>
    <property type="project" value="InterPro"/>
</dbReference>
<gene>
    <name evidence="4" type="primary">rps8</name>
</gene>
<organism evidence="4">
    <name type="scientific">Nephromyces sp. ex Molgula occidentalis</name>
    <dbReference type="NCBI Taxonomy" id="2544991"/>
    <lineage>
        <taxon>Eukaryota</taxon>
        <taxon>Sar</taxon>
        <taxon>Alveolata</taxon>
        <taxon>Apicomplexa</taxon>
        <taxon>Aconoidasida</taxon>
        <taxon>Nephromycida</taxon>
        <taxon>Nephromyces</taxon>
    </lineage>
</organism>
<name>A0A5C1H7W1_9APIC</name>
<dbReference type="Pfam" id="PF00410">
    <property type="entry name" value="Ribosomal_S8"/>
    <property type="match status" value="1"/>
</dbReference>
<dbReference type="GO" id="GO:0005840">
    <property type="term" value="C:ribosome"/>
    <property type="evidence" value="ECO:0007669"/>
    <property type="project" value="UniProtKB-KW"/>
</dbReference>
<dbReference type="AlphaFoldDB" id="A0A5C1H7W1"/>
<evidence type="ECO:0000256" key="3">
    <source>
        <dbReference type="ARBA" id="ARBA00023274"/>
    </source>
</evidence>
<dbReference type="InterPro" id="IPR035987">
    <property type="entry name" value="Ribosomal_uS8_sf"/>
</dbReference>
<keyword evidence="2 4" id="KW-0689">Ribosomal protein</keyword>
<evidence type="ECO:0000313" key="4">
    <source>
        <dbReference type="EMBL" id="QEM01687.1"/>
    </source>
</evidence>
<evidence type="ECO:0000256" key="1">
    <source>
        <dbReference type="ARBA" id="ARBA00006471"/>
    </source>
</evidence>
<comment type="similarity">
    <text evidence="1">Belongs to the universal ribosomal protein uS8 family.</text>
</comment>